<feature type="binding site" evidence="3">
    <location>
        <position position="220"/>
    </location>
    <ligand>
        <name>Na(+)</name>
        <dbReference type="ChEBI" id="CHEBI:29101"/>
    </ligand>
</feature>
<feature type="binding site" evidence="3">
    <location>
        <position position="219"/>
    </location>
    <ligand>
        <name>substrate</name>
    </ligand>
</feature>
<dbReference type="PIRSF" id="PIRSF039026">
    <property type="entry name" value="SiaP"/>
    <property type="match status" value="1"/>
</dbReference>
<dbReference type="InterPro" id="IPR006311">
    <property type="entry name" value="TAT_signal"/>
</dbReference>
<dbReference type="Pfam" id="PF03480">
    <property type="entry name" value="DctP"/>
    <property type="match status" value="1"/>
</dbReference>
<keyword evidence="1 4" id="KW-0732">Signal</keyword>
<dbReference type="InterPro" id="IPR038404">
    <property type="entry name" value="TRAP_DctP_sf"/>
</dbReference>
<feature type="binding site" evidence="2">
    <location>
        <position position="182"/>
    </location>
    <ligand>
        <name>substrate</name>
    </ligand>
</feature>
<dbReference type="AlphaFoldDB" id="A0A1G6QJB0"/>
<accession>A0A1G6QJB0</accession>
<dbReference type="PANTHER" id="PTHR33376">
    <property type="match status" value="1"/>
</dbReference>
<dbReference type="NCBIfam" id="NF037995">
    <property type="entry name" value="TRAP_S1"/>
    <property type="match status" value="1"/>
</dbReference>
<feature type="chain" id="PRO_5011454944" evidence="4">
    <location>
        <begin position="27"/>
        <end position="368"/>
    </location>
</feature>
<dbReference type="Proteomes" id="UP000198925">
    <property type="component" value="Unassembled WGS sequence"/>
</dbReference>
<dbReference type="RefSeq" id="WP_090564480.1">
    <property type="nucleotide sequence ID" value="NZ_FMXZ01000006.1"/>
</dbReference>
<dbReference type="Gene3D" id="3.40.190.10">
    <property type="entry name" value="Periplasmic binding protein-like II"/>
    <property type="match status" value="1"/>
</dbReference>
<keyword evidence="6" id="KW-1185">Reference proteome</keyword>
<name>A0A1G6QJB0_9PROT</name>
<sequence length="368" mass="40140">MRRRHAFIAGAGSALASAALAAPALAAPALAQTAPAIRWRMTSSFTRTLDITYGAGEYFCRQVAALTDGQFQISQFPAGEIVGGFQALDAVQGGSVEAAYSGLLFNVGKDPTFALAAATPFMMNPRQQHAWMYHAGGNAMLNDFLKTYGMVAFPCGQTGNQWGGWFRNEIRSVDQLSGLKMRVAGLAGTVMQKVGVVPQQIPPGDIYPALERGVIDAVEYIGPYDDEKLGLNRVAKNYCYPGWGEGGTVFHAVFNGAKWAELPARYKAAVETAAQATTLNMMAEYDAKNPEALRRLVASGITLRAFPNEVVEALYRASVELYGEISARNPAFKAIYESQVAFRDLNYQYHQVADFQFDAMMLRLRRRS</sequence>
<gene>
    <name evidence="5" type="ORF">SAMN04487779_100344</name>
</gene>
<dbReference type="OrthoDB" id="9780733at2"/>
<protein>
    <submittedName>
        <fullName evidence="5">TRAP-type mannitol/chloroaromatic compound transport system, substrate-binding protein</fullName>
    </submittedName>
</protein>
<dbReference type="GO" id="GO:0055085">
    <property type="term" value="P:transmembrane transport"/>
    <property type="evidence" value="ECO:0007669"/>
    <property type="project" value="InterPro"/>
</dbReference>
<feature type="binding site" evidence="3">
    <location>
        <position position="245"/>
    </location>
    <ligand>
        <name>substrate</name>
    </ligand>
</feature>
<proteinExistence type="predicted"/>
<reference evidence="5 6" key="1">
    <citation type="submission" date="2016-10" db="EMBL/GenBank/DDBJ databases">
        <authorList>
            <person name="de Groot N.N."/>
        </authorList>
    </citation>
    <scope>NUCLEOTIDE SEQUENCE [LARGE SCALE GENOMIC DNA]</scope>
    <source>
        <strain evidence="5 6">CPCC 100156</strain>
    </source>
</reference>
<dbReference type="GO" id="GO:0046872">
    <property type="term" value="F:metal ion binding"/>
    <property type="evidence" value="ECO:0007669"/>
    <property type="project" value="UniProtKB-KW"/>
</dbReference>
<feature type="signal peptide" evidence="4">
    <location>
        <begin position="1"/>
        <end position="26"/>
    </location>
</feature>
<evidence type="ECO:0000313" key="5">
    <source>
        <dbReference type="EMBL" id="SDC91725.1"/>
    </source>
</evidence>
<evidence type="ECO:0000256" key="2">
    <source>
        <dbReference type="PIRSR" id="PIRSR039026-1"/>
    </source>
</evidence>
<dbReference type="Gene3D" id="3.40.190.170">
    <property type="entry name" value="Bacterial extracellular solute-binding protein, family 7"/>
    <property type="match status" value="1"/>
</dbReference>
<dbReference type="PANTHER" id="PTHR33376:SF5">
    <property type="entry name" value="EXTRACYTOPLASMIC SOLUTE RECEPTOR PROTEIN"/>
    <property type="match status" value="1"/>
</dbReference>
<evidence type="ECO:0000256" key="3">
    <source>
        <dbReference type="PIRSR" id="PIRSR039026-2"/>
    </source>
</evidence>
<evidence type="ECO:0000256" key="4">
    <source>
        <dbReference type="SAM" id="SignalP"/>
    </source>
</evidence>
<dbReference type="PROSITE" id="PS51318">
    <property type="entry name" value="TAT"/>
    <property type="match status" value="1"/>
</dbReference>
<dbReference type="STRING" id="938405.SAMN02927895_02760"/>
<keyword evidence="3" id="KW-0479">Metal-binding</keyword>
<feature type="binding site" evidence="2">
    <location>
        <position position="161"/>
    </location>
    <ligand>
        <name>substrate</name>
    </ligand>
</feature>
<dbReference type="InterPro" id="IPR026289">
    <property type="entry name" value="SBP_TakP-like"/>
</dbReference>
<organism evidence="5 6">
    <name type="scientific">Belnapia rosea</name>
    <dbReference type="NCBI Taxonomy" id="938405"/>
    <lineage>
        <taxon>Bacteria</taxon>
        <taxon>Pseudomonadati</taxon>
        <taxon>Pseudomonadota</taxon>
        <taxon>Alphaproteobacteria</taxon>
        <taxon>Acetobacterales</taxon>
        <taxon>Roseomonadaceae</taxon>
        <taxon>Belnapia</taxon>
    </lineage>
</organism>
<dbReference type="GO" id="GO:0031317">
    <property type="term" value="C:tripartite ATP-independent periplasmic transporter complex"/>
    <property type="evidence" value="ECO:0007669"/>
    <property type="project" value="InterPro"/>
</dbReference>
<evidence type="ECO:0000313" key="6">
    <source>
        <dbReference type="Proteomes" id="UP000198925"/>
    </source>
</evidence>
<evidence type="ECO:0000256" key="1">
    <source>
        <dbReference type="ARBA" id="ARBA00022729"/>
    </source>
</evidence>
<dbReference type="EMBL" id="FMZX01000003">
    <property type="protein sequence ID" value="SDC91725.1"/>
    <property type="molecule type" value="Genomic_DNA"/>
</dbReference>
<dbReference type="InterPro" id="IPR018389">
    <property type="entry name" value="DctP_fam"/>
</dbReference>